<name>A0AAV6ZAZ8_ENGPU</name>
<evidence type="ECO:0000313" key="3">
    <source>
        <dbReference type="Proteomes" id="UP000824782"/>
    </source>
</evidence>
<reference evidence="2" key="1">
    <citation type="thesis" date="2020" institute="ProQuest LLC" country="789 East Eisenhower Parkway, Ann Arbor, MI, USA">
        <title>Comparative Genomics and Chromosome Evolution.</title>
        <authorList>
            <person name="Mudd A.B."/>
        </authorList>
    </citation>
    <scope>NUCLEOTIDE SEQUENCE</scope>
    <source>
        <strain evidence="2">237g6f4</strain>
        <tissue evidence="2">Blood</tissue>
    </source>
</reference>
<evidence type="ECO:0008006" key="4">
    <source>
        <dbReference type="Google" id="ProtNLM"/>
    </source>
</evidence>
<evidence type="ECO:0000313" key="2">
    <source>
        <dbReference type="EMBL" id="KAG8546367.1"/>
    </source>
</evidence>
<keyword evidence="1" id="KW-0472">Membrane</keyword>
<sequence length="195" mass="22458">ISVLSNWAQMCHIKEKVSAICRLRYKQQDLVERSVELLCPDELNAYLNHSDIICKAKVRSPENVGLSWEFQGQEYNNITSSVIPAPNNTSSVISVLSNWSQMCETKHTTSVICWLQYKQKNMVERGVELPCPGDLEASRPHPTLLYTLFLSNTLFILLCIIIVFFWVKKKKRNRRVRIVAPYAKFSSISRTNHNV</sequence>
<dbReference type="Proteomes" id="UP000824782">
    <property type="component" value="Unassembled WGS sequence"/>
</dbReference>
<keyword evidence="3" id="KW-1185">Reference proteome</keyword>
<proteinExistence type="predicted"/>
<evidence type="ECO:0000256" key="1">
    <source>
        <dbReference type="SAM" id="Phobius"/>
    </source>
</evidence>
<organism evidence="2 3">
    <name type="scientific">Engystomops pustulosus</name>
    <name type="common">Tungara frog</name>
    <name type="synonym">Physalaemus pustulosus</name>
    <dbReference type="NCBI Taxonomy" id="76066"/>
    <lineage>
        <taxon>Eukaryota</taxon>
        <taxon>Metazoa</taxon>
        <taxon>Chordata</taxon>
        <taxon>Craniata</taxon>
        <taxon>Vertebrata</taxon>
        <taxon>Euteleostomi</taxon>
        <taxon>Amphibia</taxon>
        <taxon>Batrachia</taxon>
        <taxon>Anura</taxon>
        <taxon>Neobatrachia</taxon>
        <taxon>Hyloidea</taxon>
        <taxon>Leptodactylidae</taxon>
        <taxon>Leiuperinae</taxon>
        <taxon>Engystomops</taxon>
    </lineage>
</organism>
<dbReference type="AlphaFoldDB" id="A0AAV6ZAZ8"/>
<protein>
    <recommendedName>
        <fullName evidence="4">Ig-like domain-containing protein</fullName>
    </recommendedName>
</protein>
<feature type="non-terminal residue" evidence="2">
    <location>
        <position position="1"/>
    </location>
</feature>
<accession>A0AAV6ZAZ8</accession>
<dbReference type="EMBL" id="WNYA01001112">
    <property type="protein sequence ID" value="KAG8546367.1"/>
    <property type="molecule type" value="Genomic_DNA"/>
</dbReference>
<keyword evidence="1" id="KW-0812">Transmembrane</keyword>
<feature type="transmembrane region" description="Helical" evidence="1">
    <location>
        <begin position="144"/>
        <end position="167"/>
    </location>
</feature>
<gene>
    <name evidence="2" type="ORF">GDO81_019089</name>
</gene>
<keyword evidence="1" id="KW-1133">Transmembrane helix</keyword>
<comment type="caution">
    <text evidence="2">The sequence shown here is derived from an EMBL/GenBank/DDBJ whole genome shotgun (WGS) entry which is preliminary data.</text>
</comment>